<organism evidence="2 3">
    <name type="scientific">Cylindrobasidium torrendii FP15055 ss-10</name>
    <dbReference type="NCBI Taxonomy" id="1314674"/>
    <lineage>
        <taxon>Eukaryota</taxon>
        <taxon>Fungi</taxon>
        <taxon>Dikarya</taxon>
        <taxon>Basidiomycota</taxon>
        <taxon>Agaricomycotina</taxon>
        <taxon>Agaricomycetes</taxon>
        <taxon>Agaricomycetidae</taxon>
        <taxon>Agaricales</taxon>
        <taxon>Marasmiineae</taxon>
        <taxon>Physalacriaceae</taxon>
        <taxon>Cylindrobasidium</taxon>
    </lineage>
</organism>
<sequence>MDVDEGEESSSGEEDAPSPSKKPRLSSYEVLRDARIAANAALFESMGLGKEAQNFQKTLKAGSRKQKTRRPPASITPRVTRSTSKKSEHGPPSSEVDARNENGGARDENEGQDEGPDSLASSGTQAPETMAESRPKPRQASNKQAPIEPGSPSTTAAIGRDVPEEMAEGGGVVAEQQPSGIEDDESLGLNDYAILEEANELLIEAPPYLTDTLQRMKEKDVGMLGRPWDMFVARLLLLESEGEFNMPMKDLPAGSAKDGTQRPPMLAAWVKNGRCRRNAENVPKEMPLLAPAELQAHVKAFWGWWGMMQPAWREFEGGRWAKHGFDGAVSLGDLNTRGTCGWLSVVACMWWWGVCVHEGEDEAAKQAWQVALGDVDWMLAVVLLRGEREGKE</sequence>
<dbReference type="OrthoDB" id="2683861at2759"/>
<evidence type="ECO:0000313" key="3">
    <source>
        <dbReference type="Proteomes" id="UP000054007"/>
    </source>
</evidence>
<proteinExistence type="predicted"/>
<dbReference type="Proteomes" id="UP000054007">
    <property type="component" value="Unassembled WGS sequence"/>
</dbReference>
<feature type="region of interest" description="Disordered" evidence="1">
    <location>
        <begin position="45"/>
        <end position="157"/>
    </location>
</feature>
<protein>
    <submittedName>
        <fullName evidence="2">Uncharacterized protein</fullName>
    </submittedName>
</protein>
<dbReference type="AlphaFoldDB" id="A0A0D7AU18"/>
<feature type="region of interest" description="Disordered" evidence="1">
    <location>
        <begin position="1"/>
        <end position="26"/>
    </location>
</feature>
<reference evidence="2 3" key="1">
    <citation type="journal article" date="2015" name="Fungal Genet. Biol.">
        <title>Evolution of novel wood decay mechanisms in Agaricales revealed by the genome sequences of Fistulina hepatica and Cylindrobasidium torrendii.</title>
        <authorList>
            <person name="Floudas D."/>
            <person name="Held B.W."/>
            <person name="Riley R."/>
            <person name="Nagy L.G."/>
            <person name="Koehler G."/>
            <person name="Ransdell A.S."/>
            <person name="Younus H."/>
            <person name="Chow J."/>
            <person name="Chiniquy J."/>
            <person name="Lipzen A."/>
            <person name="Tritt A."/>
            <person name="Sun H."/>
            <person name="Haridas S."/>
            <person name="LaButti K."/>
            <person name="Ohm R.A."/>
            <person name="Kues U."/>
            <person name="Blanchette R.A."/>
            <person name="Grigoriev I.V."/>
            <person name="Minto R.E."/>
            <person name="Hibbett D.S."/>
        </authorList>
    </citation>
    <scope>NUCLEOTIDE SEQUENCE [LARGE SCALE GENOMIC DNA]</scope>
    <source>
        <strain evidence="2 3">FP15055 ss-10</strain>
    </source>
</reference>
<keyword evidence="3" id="KW-1185">Reference proteome</keyword>
<dbReference type="EMBL" id="KN881263">
    <property type="protein sequence ID" value="KIY60786.1"/>
    <property type="molecule type" value="Genomic_DNA"/>
</dbReference>
<evidence type="ECO:0000256" key="1">
    <source>
        <dbReference type="SAM" id="MobiDB-lite"/>
    </source>
</evidence>
<gene>
    <name evidence="2" type="ORF">CYLTODRAFT_495521</name>
</gene>
<name>A0A0D7AU18_9AGAR</name>
<feature type="compositionally biased region" description="Acidic residues" evidence="1">
    <location>
        <begin position="1"/>
        <end position="16"/>
    </location>
</feature>
<feature type="compositionally biased region" description="Basic and acidic residues" evidence="1">
    <location>
        <begin position="96"/>
        <end position="109"/>
    </location>
</feature>
<evidence type="ECO:0000313" key="2">
    <source>
        <dbReference type="EMBL" id="KIY60786.1"/>
    </source>
</evidence>
<accession>A0A0D7AU18</accession>